<dbReference type="GO" id="GO:0046872">
    <property type="term" value="F:metal ion binding"/>
    <property type="evidence" value="ECO:0007669"/>
    <property type="project" value="UniProtKB-KW"/>
</dbReference>
<evidence type="ECO:0000256" key="4">
    <source>
        <dbReference type="PIRSR" id="PIRSR001235-2"/>
    </source>
</evidence>
<feature type="binding site" evidence="3">
    <location>
        <position position="90"/>
    </location>
    <ligand>
        <name>Zn(2+)</name>
        <dbReference type="ChEBI" id="CHEBI:29105"/>
        <label>2</label>
    </ligand>
</feature>
<evidence type="ECO:0000256" key="1">
    <source>
        <dbReference type="ARBA" id="ARBA00006153"/>
    </source>
</evidence>
<accession>A0A1G9UA84</accession>
<dbReference type="Pfam" id="PF01546">
    <property type="entry name" value="Peptidase_M20"/>
    <property type="match status" value="1"/>
</dbReference>
<dbReference type="PANTHER" id="PTHR32494">
    <property type="entry name" value="ALLANTOATE DEIMINASE-RELATED"/>
    <property type="match status" value="1"/>
</dbReference>
<proteinExistence type="inferred from homology"/>
<dbReference type="GO" id="GO:0016813">
    <property type="term" value="F:hydrolase activity, acting on carbon-nitrogen (but not peptide) bonds, in linear amidines"/>
    <property type="evidence" value="ECO:0007669"/>
    <property type="project" value="InterPro"/>
</dbReference>
<dbReference type="InterPro" id="IPR011650">
    <property type="entry name" value="Peptidase_M20_dimer"/>
</dbReference>
<feature type="binding site" evidence="3">
    <location>
        <position position="382"/>
    </location>
    <ligand>
        <name>Zn(2+)</name>
        <dbReference type="ChEBI" id="CHEBI:29105"/>
        <label>2</label>
    </ligand>
</feature>
<dbReference type="PIRSF" id="PIRSF001235">
    <property type="entry name" value="Amidase_carbamoylase"/>
    <property type="match status" value="1"/>
</dbReference>
<organism evidence="6 7">
    <name type="scientific">Dendrosporobacter quercicolus</name>
    <dbReference type="NCBI Taxonomy" id="146817"/>
    <lineage>
        <taxon>Bacteria</taxon>
        <taxon>Bacillati</taxon>
        <taxon>Bacillota</taxon>
        <taxon>Negativicutes</taxon>
        <taxon>Selenomonadales</taxon>
        <taxon>Sporomusaceae</taxon>
        <taxon>Dendrosporobacter</taxon>
    </lineage>
</organism>
<feature type="binding site" evidence="3">
    <location>
        <position position="90"/>
    </location>
    <ligand>
        <name>Zn(2+)</name>
        <dbReference type="ChEBI" id="CHEBI:29105"/>
        <label>1</label>
    </ligand>
</feature>
<dbReference type="EMBL" id="FNHB01000005">
    <property type="protein sequence ID" value="SDM56839.1"/>
    <property type="molecule type" value="Genomic_DNA"/>
</dbReference>
<keyword evidence="3" id="KW-0479">Metal-binding</keyword>
<evidence type="ECO:0000256" key="2">
    <source>
        <dbReference type="ARBA" id="ARBA00022801"/>
    </source>
</evidence>
<dbReference type="InterPro" id="IPR010158">
    <property type="entry name" value="Amidase_Cbmase"/>
</dbReference>
<keyword evidence="3" id="KW-0862">Zinc</keyword>
<comment type="cofactor">
    <cofactor evidence="3">
        <name>Zn(2+)</name>
        <dbReference type="ChEBI" id="CHEBI:29105"/>
    </cofactor>
    <text evidence="3">Binds 2 Zn(2+) ions per subunit.</text>
</comment>
<evidence type="ECO:0000259" key="5">
    <source>
        <dbReference type="Pfam" id="PF07687"/>
    </source>
</evidence>
<dbReference type="InterPro" id="IPR002933">
    <property type="entry name" value="Peptidase_M20"/>
</dbReference>
<keyword evidence="2 6" id="KW-0378">Hydrolase</keyword>
<feature type="binding site" evidence="4">
    <location>
        <position position="288"/>
    </location>
    <ligand>
        <name>allantoate</name>
        <dbReference type="ChEBI" id="CHEBI:17536"/>
    </ligand>
</feature>
<dbReference type="Gene3D" id="3.40.630.10">
    <property type="entry name" value="Zn peptidases"/>
    <property type="match status" value="1"/>
</dbReference>
<evidence type="ECO:0000313" key="6">
    <source>
        <dbReference type="EMBL" id="SDM56839.1"/>
    </source>
</evidence>
<dbReference type="OrthoDB" id="9808195at2"/>
<dbReference type="Gene3D" id="3.30.70.360">
    <property type="match status" value="1"/>
</dbReference>
<dbReference type="SUPFAM" id="SSF53187">
    <property type="entry name" value="Zn-dependent exopeptidases"/>
    <property type="match status" value="1"/>
</dbReference>
<feature type="binding site" evidence="3">
    <location>
        <position position="189"/>
    </location>
    <ligand>
        <name>Zn(2+)</name>
        <dbReference type="ChEBI" id="CHEBI:29105"/>
        <label>1</label>
    </ligand>
</feature>
<dbReference type="InterPro" id="IPR036264">
    <property type="entry name" value="Bact_exopeptidase_dim_dom"/>
</dbReference>
<evidence type="ECO:0000256" key="3">
    <source>
        <dbReference type="PIRSR" id="PIRSR001235-1"/>
    </source>
</evidence>
<dbReference type="CDD" id="cd03884">
    <property type="entry name" value="M20_bAS"/>
    <property type="match status" value="1"/>
</dbReference>
<dbReference type="NCBIfam" id="TIGR01879">
    <property type="entry name" value="hydantase"/>
    <property type="match status" value="1"/>
</dbReference>
<comment type="similarity">
    <text evidence="1">Belongs to the peptidase M20 family.</text>
</comment>
<dbReference type="Pfam" id="PF07687">
    <property type="entry name" value="M20_dimer"/>
    <property type="match status" value="1"/>
</dbReference>
<gene>
    <name evidence="6" type="ORF">SAMN04488502_105246</name>
</gene>
<name>A0A1G9UA84_9FIRM</name>
<keyword evidence="7" id="KW-1185">Reference proteome</keyword>
<feature type="binding site" evidence="4">
    <location>
        <position position="275"/>
    </location>
    <ligand>
        <name>allantoate</name>
        <dbReference type="ChEBI" id="CHEBI:17536"/>
    </ligand>
</feature>
<sequence>MVCSERLAGNFQRLSVIGAEAHGGITRLAFSDTDWEARAFVIRLMEQVGLRIRIDAFGNVIGRREGLNPAASVIMLGSHVDSVPNGGNYDGIVGVLGAIEVLQCLEDAQETYYHPIEVVVFMAEESSRFGVATLGSKVFCGKIKMNELDQFIDQQGIMLPEAMRRQGLTADKQAQAAYPGEIKAFLELHIEQGKVLETVGKQLGIVTGIAAPTRMRIVIEGQADHSGATPMNMRRDALTAAAEVILAVEALAEAAAKDGIVGTTGIIQAEPGVMNVIPGRVELGIDIRGTLPTVKQLVLRQLYEAIDRIKSRRQVAAAIKVLTDEVPVSLSAEMVEFLESVNDERGASARRMPSGAGHDAMHLAGFAHTGLVFIPCRAGISHNPAEWAELADIVAGTELLLAATRKLAQKEFGWKTAVGAK</sequence>
<feature type="binding site" evidence="3">
    <location>
        <position position="79"/>
    </location>
    <ligand>
        <name>Zn(2+)</name>
        <dbReference type="ChEBI" id="CHEBI:29105"/>
        <label>1</label>
    </ligand>
</feature>
<dbReference type="Proteomes" id="UP000214880">
    <property type="component" value="Unassembled WGS sequence"/>
</dbReference>
<dbReference type="STRING" id="146817.SAMN04488502_105246"/>
<feature type="domain" description="Peptidase M20 dimerisation" evidence="5">
    <location>
        <begin position="214"/>
        <end position="297"/>
    </location>
</feature>
<reference evidence="6 7" key="1">
    <citation type="submission" date="2016-10" db="EMBL/GenBank/DDBJ databases">
        <authorList>
            <person name="de Groot N.N."/>
        </authorList>
    </citation>
    <scope>NUCLEOTIDE SEQUENCE [LARGE SCALE GENOMIC DNA]</scope>
    <source>
        <strain evidence="6 7">DSM 1736</strain>
    </source>
</reference>
<feature type="binding site" evidence="3">
    <location>
        <position position="125"/>
    </location>
    <ligand>
        <name>Zn(2+)</name>
        <dbReference type="ChEBI" id="CHEBI:29105"/>
        <label>2</label>
    </ligand>
</feature>
<dbReference type="PANTHER" id="PTHR32494:SF5">
    <property type="entry name" value="ALLANTOATE AMIDOHYDROLASE"/>
    <property type="match status" value="1"/>
</dbReference>
<protein>
    <submittedName>
        <fullName evidence="6">N-carbamoyl-L-amino-acid hydrolase</fullName>
    </submittedName>
</protein>
<dbReference type="AlphaFoldDB" id="A0A1G9UA84"/>
<evidence type="ECO:0000313" key="7">
    <source>
        <dbReference type="Proteomes" id="UP000214880"/>
    </source>
</evidence>
<dbReference type="RefSeq" id="WP_092073312.1">
    <property type="nucleotide sequence ID" value="NZ_FNHB01000005.1"/>
</dbReference>
<feature type="binding site" evidence="4">
    <location>
        <position position="214"/>
    </location>
    <ligand>
        <name>allantoate</name>
        <dbReference type="ChEBI" id="CHEBI:17536"/>
    </ligand>
</feature>
<dbReference type="NCBIfam" id="NF006771">
    <property type="entry name" value="PRK09290.1-5"/>
    <property type="match status" value="1"/>
</dbReference>
<dbReference type="SUPFAM" id="SSF55031">
    <property type="entry name" value="Bacterial exopeptidase dimerisation domain"/>
    <property type="match status" value="1"/>
</dbReference>